<proteinExistence type="predicted"/>
<accession>A0A8J2HJ92</accession>
<dbReference type="AlphaFoldDB" id="A0A8J2HJ92"/>
<comment type="caution">
    <text evidence="1">The sequence shown here is derived from an EMBL/GenBank/DDBJ whole genome shotgun (WGS) entry which is preliminary data.</text>
</comment>
<gene>
    <name evidence="1" type="ORF">HICCMSTLAB_LOCUS9488</name>
</gene>
<protein>
    <submittedName>
        <fullName evidence="1">Uncharacterized protein</fullName>
    </submittedName>
</protein>
<dbReference type="Proteomes" id="UP000786811">
    <property type="component" value="Unassembled WGS sequence"/>
</dbReference>
<reference evidence="1" key="1">
    <citation type="submission" date="2021-04" db="EMBL/GenBank/DDBJ databases">
        <authorList>
            <person name="Chebbi M.A.C M."/>
        </authorList>
    </citation>
    <scope>NUCLEOTIDE SEQUENCE</scope>
</reference>
<evidence type="ECO:0000313" key="2">
    <source>
        <dbReference type="Proteomes" id="UP000786811"/>
    </source>
</evidence>
<sequence>MSNQTPADQIWKKIKRINGNKTSSISTTLINPKNNSYCTTLESKAELLADTFAHNSSDENFTEKFRELKDIVIRKPFINPKPPWIPIHKKFDLSIYDNSNNKANTPEPIY</sequence>
<organism evidence="1 2">
    <name type="scientific">Cotesia congregata</name>
    <name type="common">Parasitoid wasp</name>
    <name type="synonym">Apanteles congregatus</name>
    <dbReference type="NCBI Taxonomy" id="51543"/>
    <lineage>
        <taxon>Eukaryota</taxon>
        <taxon>Metazoa</taxon>
        <taxon>Ecdysozoa</taxon>
        <taxon>Arthropoda</taxon>
        <taxon>Hexapoda</taxon>
        <taxon>Insecta</taxon>
        <taxon>Pterygota</taxon>
        <taxon>Neoptera</taxon>
        <taxon>Endopterygota</taxon>
        <taxon>Hymenoptera</taxon>
        <taxon>Apocrita</taxon>
        <taxon>Ichneumonoidea</taxon>
        <taxon>Braconidae</taxon>
        <taxon>Microgastrinae</taxon>
        <taxon>Cotesia</taxon>
    </lineage>
</organism>
<evidence type="ECO:0000313" key="1">
    <source>
        <dbReference type="EMBL" id="CAG5100307.1"/>
    </source>
</evidence>
<dbReference type="EMBL" id="CAJNRD030001122">
    <property type="protein sequence ID" value="CAG5100307.1"/>
    <property type="molecule type" value="Genomic_DNA"/>
</dbReference>
<name>A0A8J2HJ92_COTCN</name>
<keyword evidence="2" id="KW-1185">Reference proteome</keyword>